<dbReference type="EMBL" id="MN739095">
    <property type="protein sequence ID" value="QHS88326.1"/>
    <property type="molecule type" value="Genomic_DNA"/>
</dbReference>
<proteinExistence type="predicted"/>
<name>A0A6C0B8A3_9ZZZZ</name>
<dbReference type="AlphaFoldDB" id="A0A6C0B8A3"/>
<organism evidence="1">
    <name type="scientific">viral metagenome</name>
    <dbReference type="NCBI Taxonomy" id="1070528"/>
    <lineage>
        <taxon>unclassified sequences</taxon>
        <taxon>metagenomes</taxon>
        <taxon>organismal metagenomes</taxon>
    </lineage>
</organism>
<evidence type="ECO:0000313" key="1">
    <source>
        <dbReference type="EMBL" id="QHS88326.1"/>
    </source>
</evidence>
<protein>
    <submittedName>
        <fullName evidence="1">Uncharacterized protein</fullName>
    </submittedName>
</protein>
<sequence>MFIIEQSLPTCKDYTTTDPIHLFLQFYIDKDETHRQEICFALQQNVNNPFIDSIILLNERIYTDEELGVTSPKIKQIVIHNWITYYDFLNYTIDGYKVLINADIFVDETIQNIRTSDIHLHKKMFALLRYEYNHGNPELFCRPNKTTGREDSQDTWIIHSNHSFSKKELDIFKIKLGLPGCDNKITYLFKIIGYEIYNDPTYIKTYHCHENNHRQHTQLMKPPFCHIFPANLSYNPLIPQITDDSMMIYSFAKSNTDLYDMLQTNQPMLIPRIAGVENNFVMTSDLTILQQLMSTMKKNAGIQCNSIHSIEQYKKWYLSAFEKCSVYAAWEPWGNVYKYISKSQNEIQRLYPKPILWAFVFDIFHYIHKPWTHALANKRILIISAFVDSIQKQQQAYPVDLFPNCTFIYLKPPQTNGSNASLDWHIEFVQFCNKIKRLENEFDVALCSCGGYGNPLCSYIYSMNKTAIYVGGVLQMYFGIYGNRWLKERRECMKLYMTTDWKRPSEHEKPLNHTTIESGCYW</sequence>
<accession>A0A6C0B8A3</accession>
<reference evidence="1" key="1">
    <citation type="journal article" date="2020" name="Nature">
        <title>Giant virus diversity and host interactions through global metagenomics.</title>
        <authorList>
            <person name="Schulz F."/>
            <person name="Roux S."/>
            <person name="Paez-Espino D."/>
            <person name="Jungbluth S."/>
            <person name="Walsh D.A."/>
            <person name="Denef V.J."/>
            <person name="McMahon K.D."/>
            <person name="Konstantinidis K.T."/>
            <person name="Eloe-Fadrosh E.A."/>
            <person name="Kyrpides N.C."/>
            <person name="Woyke T."/>
        </authorList>
    </citation>
    <scope>NUCLEOTIDE SEQUENCE</scope>
    <source>
        <strain evidence="1">GVMAG-M-3300010158-55</strain>
    </source>
</reference>